<dbReference type="EMBL" id="AP003236">
    <property type="protein sequence ID" value="BAD61445.1"/>
    <property type="molecule type" value="Genomic_DNA"/>
</dbReference>
<evidence type="ECO:0000313" key="3">
    <source>
        <dbReference type="EMBL" id="BAD88346.1"/>
    </source>
</evidence>
<proteinExistence type="predicted"/>
<sequence length="138" mass="15093">MRMAASGLSPLSQGRMKRHPSLRREWGINSQIWILRSQTRCPSPTGGYGTSTLNLAGVAGAVEHQQWEAYTDVYGGGPGGWWQRDAVAASGKEVSTSNNGGRAVTAGGNGRLTRLWWWRGLLSGRMEMRRGCNRMADD</sequence>
<dbReference type="Proteomes" id="UP000000763">
    <property type="component" value="Chromosome 1"/>
</dbReference>
<organism evidence="2 4">
    <name type="scientific">Oryza sativa subsp. japonica</name>
    <name type="common">Rice</name>
    <dbReference type="NCBI Taxonomy" id="39947"/>
    <lineage>
        <taxon>Eukaryota</taxon>
        <taxon>Viridiplantae</taxon>
        <taxon>Streptophyta</taxon>
        <taxon>Embryophyta</taxon>
        <taxon>Tracheophyta</taxon>
        <taxon>Spermatophyta</taxon>
        <taxon>Magnoliopsida</taxon>
        <taxon>Liliopsida</taxon>
        <taxon>Poales</taxon>
        <taxon>Poaceae</taxon>
        <taxon>BOP clade</taxon>
        <taxon>Oryzoideae</taxon>
        <taxon>Oryzeae</taxon>
        <taxon>Oryzinae</taxon>
        <taxon>Oryza</taxon>
        <taxon>Oryza sativa</taxon>
    </lineage>
</organism>
<reference evidence="4" key="4">
    <citation type="journal article" date="2008" name="Nucleic Acids Res.">
        <title>The rice annotation project database (RAP-DB): 2008 update.</title>
        <authorList>
            <consortium name="The rice annotation project (RAP)"/>
        </authorList>
    </citation>
    <scope>GENOME REANNOTATION</scope>
    <source>
        <strain evidence="4">cv. Nipponbare</strain>
    </source>
</reference>
<evidence type="ECO:0000256" key="1">
    <source>
        <dbReference type="SAM" id="MobiDB-lite"/>
    </source>
</evidence>
<reference evidence="3" key="2">
    <citation type="submission" date="2003-06" db="EMBL/GenBank/DDBJ databases">
        <title>Oryza sativa nipponbare(GA3) genomic DNA, chromosome 1, BAC clone:B1329D01.</title>
        <authorList>
            <person name="Sasaki T."/>
            <person name="Matsumoto T."/>
            <person name="Katayose Y."/>
        </authorList>
    </citation>
    <scope>NUCLEOTIDE SEQUENCE</scope>
</reference>
<dbReference type="EMBL" id="AP006530">
    <property type="protein sequence ID" value="BAD88346.1"/>
    <property type="molecule type" value="Genomic_DNA"/>
</dbReference>
<evidence type="ECO:0000313" key="2">
    <source>
        <dbReference type="EMBL" id="BAD61445.1"/>
    </source>
</evidence>
<feature type="region of interest" description="Disordered" evidence="1">
    <location>
        <begin position="1"/>
        <end position="20"/>
    </location>
</feature>
<accession>Q5ZC95</accession>
<dbReference type="AlphaFoldDB" id="Q5ZC95"/>
<reference evidence="4" key="3">
    <citation type="journal article" date="2005" name="Nature">
        <title>The map-based sequence of the rice genome.</title>
        <authorList>
            <consortium name="International rice genome sequencing project (IRGSP)"/>
            <person name="Matsumoto T."/>
            <person name="Wu J."/>
            <person name="Kanamori H."/>
            <person name="Katayose Y."/>
            <person name="Fujisawa M."/>
            <person name="Namiki N."/>
            <person name="Mizuno H."/>
            <person name="Yamamoto K."/>
            <person name="Antonio B.A."/>
            <person name="Baba T."/>
            <person name="Sakata K."/>
            <person name="Nagamura Y."/>
            <person name="Aoki H."/>
            <person name="Arikawa K."/>
            <person name="Arita K."/>
            <person name="Bito T."/>
            <person name="Chiden Y."/>
            <person name="Fujitsuka N."/>
            <person name="Fukunaka R."/>
            <person name="Hamada M."/>
            <person name="Harada C."/>
            <person name="Hayashi A."/>
            <person name="Hijishita S."/>
            <person name="Honda M."/>
            <person name="Hosokawa S."/>
            <person name="Ichikawa Y."/>
            <person name="Idonuma A."/>
            <person name="Iijima M."/>
            <person name="Ikeda M."/>
            <person name="Ikeno M."/>
            <person name="Ito K."/>
            <person name="Ito S."/>
            <person name="Ito T."/>
            <person name="Ito Y."/>
            <person name="Ito Y."/>
            <person name="Iwabuchi A."/>
            <person name="Kamiya K."/>
            <person name="Karasawa W."/>
            <person name="Kurita K."/>
            <person name="Katagiri S."/>
            <person name="Kikuta A."/>
            <person name="Kobayashi H."/>
            <person name="Kobayashi N."/>
            <person name="Machita K."/>
            <person name="Maehara T."/>
            <person name="Masukawa M."/>
            <person name="Mizubayashi T."/>
            <person name="Mukai Y."/>
            <person name="Nagasaki H."/>
            <person name="Nagata Y."/>
            <person name="Naito S."/>
            <person name="Nakashima M."/>
            <person name="Nakama Y."/>
            <person name="Nakamichi Y."/>
            <person name="Nakamura M."/>
            <person name="Meguro A."/>
            <person name="Negishi M."/>
            <person name="Ohta I."/>
            <person name="Ohta T."/>
            <person name="Okamoto M."/>
            <person name="Ono N."/>
            <person name="Saji S."/>
            <person name="Sakaguchi M."/>
            <person name="Sakai K."/>
            <person name="Shibata M."/>
            <person name="Shimokawa T."/>
            <person name="Song J."/>
            <person name="Takazaki Y."/>
            <person name="Terasawa K."/>
            <person name="Tsugane M."/>
            <person name="Tsuji K."/>
            <person name="Ueda S."/>
            <person name="Waki K."/>
            <person name="Yamagata H."/>
            <person name="Yamamoto M."/>
            <person name="Yamamoto S."/>
            <person name="Yamane H."/>
            <person name="Yoshiki S."/>
            <person name="Yoshihara R."/>
            <person name="Yukawa K."/>
            <person name="Zhong H."/>
            <person name="Yano M."/>
            <person name="Yuan Q."/>
            <person name="Ouyang S."/>
            <person name="Liu J."/>
            <person name="Jones K.M."/>
            <person name="Gansberger K."/>
            <person name="Moffat K."/>
            <person name="Hill J."/>
            <person name="Bera J."/>
            <person name="Fadrosh D."/>
            <person name="Jin S."/>
            <person name="Johri S."/>
            <person name="Kim M."/>
            <person name="Overton L."/>
            <person name="Reardon M."/>
            <person name="Tsitrin T."/>
            <person name="Vuong H."/>
            <person name="Weaver B."/>
            <person name="Ciecko A."/>
            <person name="Tallon L."/>
            <person name="Jackson J."/>
            <person name="Pai G."/>
            <person name="Aken S.V."/>
            <person name="Utterback T."/>
            <person name="Reidmuller S."/>
            <person name="Feldblyum T."/>
            <person name="Hsiao J."/>
            <person name="Zismann V."/>
            <person name="Iobst S."/>
            <person name="de Vazeille A.R."/>
            <person name="Buell C.R."/>
            <person name="Ying K."/>
            <person name="Li Y."/>
            <person name="Lu T."/>
            <person name="Huang Y."/>
            <person name="Zhao Q."/>
            <person name="Feng Q."/>
            <person name="Zhang L."/>
            <person name="Zhu J."/>
            <person name="Weng Q."/>
            <person name="Mu J."/>
            <person name="Lu Y."/>
            <person name="Fan D."/>
            <person name="Liu Y."/>
            <person name="Guan J."/>
            <person name="Zhang Y."/>
            <person name="Yu S."/>
            <person name="Liu X."/>
            <person name="Zhang Y."/>
            <person name="Hong G."/>
            <person name="Han B."/>
            <person name="Choisne N."/>
            <person name="Demange N."/>
            <person name="Orjeda G."/>
            <person name="Samain S."/>
            <person name="Cattolico L."/>
            <person name="Pelletier E."/>
            <person name="Couloux A."/>
            <person name="Segurens B."/>
            <person name="Wincker P."/>
            <person name="D'Hont A."/>
            <person name="Scarpelli C."/>
            <person name="Weissenbach J."/>
            <person name="Salanoubat M."/>
            <person name="Quetier F."/>
            <person name="Yu Y."/>
            <person name="Kim H.R."/>
            <person name="Rambo T."/>
            <person name="Currie J."/>
            <person name="Collura K."/>
            <person name="Luo M."/>
            <person name="Yang T."/>
            <person name="Ammiraju J.S.S."/>
            <person name="Engler F."/>
            <person name="Soderlund C."/>
            <person name="Wing R.A."/>
            <person name="Palmer L.E."/>
            <person name="de la Bastide M."/>
            <person name="Spiegel L."/>
            <person name="Nascimento L."/>
            <person name="Zutavern T."/>
            <person name="O'Shaughnessy A."/>
            <person name="Dike S."/>
            <person name="Dedhia N."/>
            <person name="Preston R."/>
            <person name="Balija V."/>
            <person name="McCombie W.R."/>
            <person name="Chow T."/>
            <person name="Chen H."/>
            <person name="Chung M."/>
            <person name="Chen C."/>
            <person name="Shaw J."/>
            <person name="Wu H."/>
            <person name="Hsiao K."/>
            <person name="Chao Y."/>
            <person name="Chu M."/>
            <person name="Cheng C."/>
            <person name="Hour A."/>
            <person name="Lee P."/>
            <person name="Lin S."/>
            <person name="Lin Y."/>
            <person name="Liou J."/>
            <person name="Liu S."/>
            <person name="Hsing Y."/>
            <person name="Raghuvanshi S."/>
            <person name="Mohanty A."/>
            <person name="Bharti A.K."/>
            <person name="Gaur A."/>
            <person name="Gupta V."/>
            <person name="Kumar D."/>
            <person name="Ravi V."/>
            <person name="Vij S."/>
            <person name="Kapur A."/>
            <person name="Khurana P."/>
            <person name="Khurana P."/>
            <person name="Khurana J.P."/>
            <person name="Tyagi A.K."/>
            <person name="Gaikwad K."/>
            <person name="Singh A."/>
            <person name="Dalal V."/>
            <person name="Srivastava S."/>
            <person name="Dixit A."/>
            <person name="Pal A.K."/>
            <person name="Ghazi I.A."/>
            <person name="Yadav M."/>
            <person name="Pandit A."/>
            <person name="Bhargava A."/>
            <person name="Sureshbabu K."/>
            <person name="Batra K."/>
            <person name="Sharma T.R."/>
            <person name="Mohapatra T."/>
            <person name="Singh N.K."/>
            <person name="Messing J."/>
            <person name="Nelson A.B."/>
            <person name="Fuks G."/>
            <person name="Kavchok S."/>
            <person name="Keizer G."/>
            <person name="Linton E."/>
            <person name="Llaca V."/>
            <person name="Song R."/>
            <person name="Tanyolac B."/>
            <person name="Young S."/>
            <person name="Ho-Il K."/>
            <person name="Hahn J.H."/>
            <person name="Sangsakoo G."/>
            <person name="Vanavichit A."/>
            <person name="de Mattos Luiz.A.T."/>
            <person name="Zimmer P.D."/>
            <person name="Malone G."/>
            <person name="Dellagostin O."/>
            <person name="de Oliveira A.C."/>
            <person name="Bevan M."/>
            <person name="Bancroft I."/>
            <person name="Minx P."/>
            <person name="Cordum H."/>
            <person name="Wilson R."/>
            <person name="Cheng Z."/>
            <person name="Jin W."/>
            <person name="Jiang J."/>
            <person name="Leong S.A."/>
            <person name="Iwama H."/>
            <person name="Gojobori T."/>
            <person name="Itoh T."/>
            <person name="Niimura Y."/>
            <person name="Fujii Y."/>
            <person name="Habara T."/>
            <person name="Sakai H."/>
            <person name="Sato Y."/>
            <person name="Wilson G."/>
            <person name="Kumar K."/>
            <person name="McCouch S."/>
            <person name="Juretic N."/>
            <person name="Hoen D."/>
            <person name="Wright S."/>
            <person name="Bruskiewich R."/>
            <person name="Bureau T."/>
            <person name="Miyao A."/>
            <person name="Hirochika H."/>
            <person name="Nishikawa T."/>
            <person name="Kadowaki K."/>
            <person name="Sugiura M."/>
            <person name="Burr B."/>
            <person name="Sasaki T."/>
        </authorList>
    </citation>
    <scope>NUCLEOTIDE SEQUENCE [LARGE SCALE GENOMIC DNA]</scope>
    <source>
        <strain evidence="4">cv. Nipponbare</strain>
    </source>
</reference>
<evidence type="ECO:0000313" key="4">
    <source>
        <dbReference type="Proteomes" id="UP000000763"/>
    </source>
</evidence>
<reference evidence="2" key="1">
    <citation type="journal article" date="2002" name="Nature">
        <title>The genome sequence and structure of rice chromosome 1.</title>
        <authorList>
            <person name="Sasaki T."/>
            <person name="Matsumoto T."/>
            <person name="Yamamoto K."/>
            <person name="Sakata K."/>
            <person name="Baba T."/>
            <person name="Katayose Y."/>
            <person name="Wu J."/>
            <person name="Niimura Y."/>
            <person name="Cheng Z."/>
            <person name="Nagamura Y."/>
            <person name="Antonio B.A."/>
            <person name="Kanamori H."/>
            <person name="Hosokawa S."/>
            <person name="Masukawa M."/>
            <person name="Arikawa K."/>
            <person name="Chiden Y."/>
            <person name="Hayashi M."/>
            <person name="Okamoto M."/>
            <person name="Ando T."/>
            <person name="Aoki H."/>
            <person name="Arita K."/>
            <person name="Hamada M."/>
            <person name="Harada C."/>
            <person name="Hijishita S."/>
            <person name="Honda M."/>
            <person name="Ichikawa Y."/>
            <person name="Idonuma A."/>
            <person name="Iijima M."/>
            <person name="Ikeda M."/>
            <person name="Ikeno M."/>
            <person name="Itoh S."/>
            <person name="Itoh T."/>
            <person name="Itoh Y."/>
            <person name="Itoh Y."/>
            <person name="Iwabuchi A."/>
            <person name="Kamiya K."/>
            <person name="Karasawa W."/>
            <person name="Katagiri S."/>
            <person name="Kikuta A."/>
            <person name="Kobayashi N."/>
            <person name="Kono I."/>
            <person name="Machita K."/>
            <person name="Maehara T."/>
            <person name="Mizuno H."/>
            <person name="Mizubayashi T."/>
            <person name="Mukai Y."/>
            <person name="Nagasaki H."/>
            <person name="Nakashima M."/>
            <person name="Nakama Y."/>
            <person name="Nakamichi Y."/>
            <person name="Nakamura M."/>
            <person name="Namiki N."/>
            <person name="Negishi M."/>
            <person name="Ohta I."/>
            <person name="Ono N."/>
            <person name="Saji S."/>
            <person name="Sakai K."/>
            <person name="Shibata M."/>
            <person name="Shimokawa T."/>
            <person name="Shomura A."/>
            <person name="Song J."/>
            <person name="Takazaki Y."/>
            <person name="Terasawa K."/>
            <person name="Tsuji K."/>
            <person name="Waki K."/>
            <person name="Yamagata H."/>
            <person name="Yamane H."/>
            <person name="Yoshiki S."/>
            <person name="Yoshihara R."/>
            <person name="Yukawa K."/>
            <person name="Zhong H."/>
            <person name="Iwama H."/>
            <person name="Endo T."/>
            <person name="Ito H."/>
            <person name="Hahn J.H."/>
            <person name="Kim H.I."/>
            <person name="Eun M.Y."/>
            <person name="Yano M."/>
            <person name="Jiang J."/>
            <person name="Gojobori T."/>
        </authorList>
    </citation>
    <scope>NUCLEOTIDE SEQUENCE</scope>
</reference>
<protein>
    <submittedName>
        <fullName evidence="2">Uncharacterized protein</fullName>
    </submittedName>
</protein>
<name>Q5ZC95_ORYSJ</name>
<gene>
    <name evidence="3" type="ORF">B1329D01.30</name>
    <name evidence="2" type="ORF">P0043B10.16</name>
</gene>